<dbReference type="FunFam" id="3.30.40.10:FF:000022">
    <property type="entry name" value="E3 ubiquitin-protein ligase RING1-like"/>
    <property type="match status" value="1"/>
</dbReference>
<evidence type="ECO:0000256" key="7">
    <source>
        <dbReference type="ARBA" id="ARBA00022833"/>
    </source>
</evidence>
<dbReference type="PANTHER" id="PTHR15710">
    <property type="entry name" value="E3 UBIQUITIN-PROTEIN LIGASE PRAJA"/>
    <property type="match status" value="1"/>
</dbReference>
<comment type="catalytic activity">
    <reaction evidence="1">
        <text>S-ubiquitinyl-[E2 ubiquitin-conjugating enzyme]-L-cysteine + [acceptor protein]-L-lysine = [E2 ubiquitin-conjugating enzyme]-L-cysteine + N(6)-ubiquitinyl-[acceptor protein]-L-lysine.</text>
        <dbReference type="EC" id="2.3.2.27"/>
    </reaction>
</comment>
<dbReference type="Gene3D" id="3.30.40.10">
    <property type="entry name" value="Zinc/RING finger domain, C3HC4 (zinc finger)"/>
    <property type="match status" value="1"/>
</dbReference>
<dbReference type="InterPro" id="IPR013083">
    <property type="entry name" value="Znf_RING/FYVE/PHD"/>
</dbReference>
<dbReference type="GO" id="GO:0008270">
    <property type="term" value="F:zinc ion binding"/>
    <property type="evidence" value="ECO:0007669"/>
    <property type="project" value="UniProtKB-KW"/>
</dbReference>
<evidence type="ECO:0000256" key="8">
    <source>
        <dbReference type="PROSITE-ProRule" id="PRU00175"/>
    </source>
</evidence>
<evidence type="ECO:0000259" key="10">
    <source>
        <dbReference type="PROSITE" id="PS50089"/>
    </source>
</evidence>
<keyword evidence="3" id="KW-0808">Transferase</keyword>
<dbReference type="Pfam" id="PF14369">
    <property type="entry name" value="Zn_ribbon_19"/>
    <property type="match status" value="1"/>
</dbReference>
<feature type="domain" description="RING-type" evidence="10">
    <location>
        <begin position="174"/>
        <end position="215"/>
    </location>
</feature>
<keyword evidence="5 8" id="KW-0863">Zinc-finger</keyword>
<organism evidence="11 12">
    <name type="scientific">Escallonia herrerae</name>
    <dbReference type="NCBI Taxonomy" id="1293975"/>
    <lineage>
        <taxon>Eukaryota</taxon>
        <taxon>Viridiplantae</taxon>
        <taxon>Streptophyta</taxon>
        <taxon>Embryophyta</taxon>
        <taxon>Tracheophyta</taxon>
        <taxon>Spermatophyta</taxon>
        <taxon>Magnoliopsida</taxon>
        <taxon>eudicotyledons</taxon>
        <taxon>Gunneridae</taxon>
        <taxon>Pentapetalae</taxon>
        <taxon>asterids</taxon>
        <taxon>campanulids</taxon>
        <taxon>Escalloniales</taxon>
        <taxon>Escalloniaceae</taxon>
        <taxon>Escallonia</taxon>
    </lineage>
</organism>
<dbReference type="InterPro" id="IPR001841">
    <property type="entry name" value="Znf_RING"/>
</dbReference>
<name>A0AA88WMS1_9ASTE</name>
<evidence type="ECO:0000256" key="2">
    <source>
        <dbReference type="ARBA" id="ARBA00012483"/>
    </source>
</evidence>
<dbReference type="EMBL" id="JAVXUP010000415">
    <property type="protein sequence ID" value="KAK3028540.1"/>
    <property type="molecule type" value="Genomic_DNA"/>
</dbReference>
<evidence type="ECO:0000313" key="12">
    <source>
        <dbReference type="Proteomes" id="UP001188597"/>
    </source>
</evidence>
<reference evidence="11" key="1">
    <citation type="submission" date="2022-12" db="EMBL/GenBank/DDBJ databases">
        <title>Draft genome assemblies for two species of Escallonia (Escalloniales).</title>
        <authorList>
            <person name="Chanderbali A."/>
            <person name="Dervinis C."/>
            <person name="Anghel I."/>
            <person name="Soltis D."/>
            <person name="Soltis P."/>
            <person name="Zapata F."/>
        </authorList>
    </citation>
    <scope>NUCLEOTIDE SEQUENCE</scope>
    <source>
        <strain evidence="11">UCBG64.0493</strain>
        <tissue evidence="11">Leaf</tissue>
    </source>
</reference>
<evidence type="ECO:0000256" key="4">
    <source>
        <dbReference type="ARBA" id="ARBA00022723"/>
    </source>
</evidence>
<feature type="region of interest" description="Disordered" evidence="9">
    <location>
        <begin position="127"/>
        <end position="149"/>
    </location>
</feature>
<evidence type="ECO:0000256" key="5">
    <source>
        <dbReference type="ARBA" id="ARBA00022771"/>
    </source>
</evidence>
<dbReference type="EC" id="2.3.2.27" evidence="2"/>
<dbReference type="SUPFAM" id="SSF57850">
    <property type="entry name" value="RING/U-box"/>
    <property type="match status" value="1"/>
</dbReference>
<dbReference type="AlphaFoldDB" id="A0AA88WMS1"/>
<evidence type="ECO:0000256" key="3">
    <source>
        <dbReference type="ARBA" id="ARBA00022679"/>
    </source>
</evidence>
<keyword evidence="7" id="KW-0862">Zinc</keyword>
<dbReference type="SMART" id="SM00184">
    <property type="entry name" value="RING"/>
    <property type="match status" value="1"/>
</dbReference>
<dbReference type="GO" id="GO:0005737">
    <property type="term" value="C:cytoplasm"/>
    <property type="evidence" value="ECO:0007669"/>
    <property type="project" value="TreeGrafter"/>
</dbReference>
<keyword evidence="6" id="KW-0833">Ubl conjugation pathway</keyword>
<dbReference type="Proteomes" id="UP001188597">
    <property type="component" value="Unassembled WGS sequence"/>
</dbReference>
<keyword evidence="12" id="KW-1185">Reference proteome</keyword>
<evidence type="ECO:0000313" key="11">
    <source>
        <dbReference type="EMBL" id="KAK3028540.1"/>
    </source>
</evidence>
<sequence length="341" mass="36599">MSSTTTPVAVAVATTTADRQTYWCHECDMSVSLLPPSPITTTDAATSLLCPYCHSDFLEEMDSPPFTTPNPNPTLLPLTSFLDPIPSPEIPGATAATFGFPSPTAPDDNYLLDSPYLHRLIQHLTNSDTEAPSPSATTITTTRHRSATSKSAIESIPSVKITDTLLDLDPIILCAVCKDQFVIDVEAKQLPCKHMYHSDCILPWLSQHNSCPVCRFQMPTEIDSEVGGGRRRRSRFSMVRFGELMDDDELFGFGSTLRHIARRHSLMFPTGRRGGAGGEGELSLSPTQVGEGELSGRSDSVETVSSWPSWPVEGGSIVVGGGGGGGGDVEIVLSGRVSDES</sequence>
<proteinExistence type="predicted"/>
<dbReference type="GO" id="GO:0061630">
    <property type="term" value="F:ubiquitin protein ligase activity"/>
    <property type="evidence" value="ECO:0007669"/>
    <property type="project" value="UniProtKB-EC"/>
</dbReference>
<gene>
    <name evidence="11" type="ORF">RJ639_037709</name>
</gene>
<comment type="caution">
    <text evidence="11">The sequence shown here is derived from an EMBL/GenBank/DDBJ whole genome shotgun (WGS) entry which is preliminary data.</text>
</comment>
<evidence type="ECO:0000256" key="9">
    <source>
        <dbReference type="SAM" id="MobiDB-lite"/>
    </source>
</evidence>
<dbReference type="Pfam" id="PF13639">
    <property type="entry name" value="zf-RING_2"/>
    <property type="match status" value="1"/>
</dbReference>
<dbReference type="GO" id="GO:0016567">
    <property type="term" value="P:protein ubiquitination"/>
    <property type="evidence" value="ECO:0007669"/>
    <property type="project" value="TreeGrafter"/>
</dbReference>
<dbReference type="CDD" id="cd16667">
    <property type="entry name" value="RING-H2_RNF126-like"/>
    <property type="match status" value="1"/>
</dbReference>
<dbReference type="PROSITE" id="PS50089">
    <property type="entry name" value="ZF_RING_2"/>
    <property type="match status" value="1"/>
</dbReference>
<keyword evidence="4" id="KW-0479">Metal-binding</keyword>
<feature type="compositionally biased region" description="Low complexity" evidence="9">
    <location>
        <begin position="129"/>
        <end position="141"/>
    </location>
</feature>
<evidence type="ECO:0000256" key="1">
    <source>
        <dbReference type="ARBA" id="ARBA00000900"/>
    </source>
</evidence>
<protein>
    <recommendedName>
        <fullName evidence="2">RING-type E3 ubiquitin transferase</fullName>
        <ecNumber evidence="2">2.3.2.27</ecNumber>
    </recommendedName>
</protein>
<evidence type="ECO:0000256" key="6">
    <source>
        <dbReference type="ARBA" id="ARBA00022786"/>
    </source>
</evidence>
<accession>A0AA88WMS1</accession>
<dbReference type="PANTHER" id="PTHR15710:SF187">
    <property type="entry name" value="RING-TYPE E3 UBIQUITIN TRANSFERASE"/>
    <property type="match status" value="1"/>
</dbReference>
<dbReference type="InterPro" id="IPR039525">
    <property type="entry name" value="RNF126-like_zinc-ribbon"/>
</dbReference>
<feature type="region of interest" description="Disordered" evidence="9">
    <location>
        <begin position="271"/>
        <end position="323"/>
    </location>
</feature>